<dbReference type="Proteomes" id="UP000185146">
    <property type="component" value="Chromosome"/>
</dbReference>
<keyword evidence="1" id="KW-1133">Transmembrane helix</keyword>
<dbReference type="InterPro" id="IPR029033">
    <property type="entry name" value="His_PPase_superfam"/>
</dbReference>
<proteinExistence type="predicted"/>
<dbReference type="SUPFAM" id="SSF53254">
    <property type="entry name" value="Phosphoglycerate mutase-like"/>
    <property type="match status" value="1"/>
</dbReference>
<reference evidence="2 3" key="1">
    <citation type="submission" date="2016-12" db="EMBL/GenBank/DDBJ databases">
        <title>Draft Genome Sequence of Mercury Resistant Pseudomonas DRA525.</title>
        <authorList>
            <person name="Drace K.M."/>
        </authorList>
    </citation>
    <scope>NUCLEOTIDE SEQUENCE [LARGE SCALE GENOMIC DNA]</scope>
    <source>
        <strain evidence="2 3">DRA525</strain>
    </source>
</reference>
<sequence>MLSSNTLGHPAIHARRKRRLTRKALGAALGLCMVVAALSTWLATRTHIVDLGNERQLSDSGLLQDWADGAVIVMIRHAERCDSVPGPCLDDPTGITVAGSQAAGRVGQGLHQLGLNNADMLSSPKLRTRQTAHFILGQAVASEDWLESCDSQFASEALAHKRPGHNLVLVTHNGCIDHFARQQKVAGGERESGYASALFVSVDGNGKTRILGRLNEPDWQRVLASTTKQH</sequence>
<keyword evidence="1" id="KW-0472">Membrane</keyword>
<keyword evidence="1" id="KW-0812">Transmembrane</keyword>
<organism evidence="2 3">
    <name type="scientific">Pseudomonas putida</name>
    <name type="common">Arthrobacter siderocapsulatus</name>
    <dbReference type="NCBI Taxonomy" id="303"/>
    <lineage>
        <taxon>Bacteria</taxon>
        <taxon>Pseudomonadati</taxon>
        <taxon>Pseudomonadota</taxon>
        <taxon>Gammaproteobacteria</taxon>
        <taxon>Pseudomonadales</taxon>
        <taxon>Pseudomonadaceae</taxon>
        <taxon>Pseudomonas</taxon>
    </lineage>
</organism>
<dbReference type="Gene3D" id="3.40.50.1240">
    <property type="entry name" value="Phosphoglycerate mutase-like"/>
    <property type="match status" value="1"/>
</dbReference>
<dbReference type="EMBL" id="CP018743">
    <property type="protein sequence ID" value="APO84472.1"/>
    <property type="molecule type" value="Genomic_DNA"/>
</dbReference>
<evidence type="ECO:0000256" key="1">
    <source>
        <dbReference type="SAM" id="Phobius"/>
    </source>
</evidence>
<evidence type="ECO:0000313" key="2">
    <source>
        <dbReference type="EMBL" id="APO84472.1"/>
    </source>
</evidence>
<gene>
    <name evidence="2" type="ORF">BL240_24735</name>
</gene>
<dbReference type="CDD" id="cd07040">
    <property type="entry name" value="HP"/>
    <property type="match status" value="1"/>
</dbReference>
<dbReference type="RefSeq" id="WP_075046450.1">
    <property type="nucleotide sequence ID" value="NZ_CP018743.1"/>
</dbReference>
<protein>
    <submittedName>
        <fullName evidence="2">Histidine phosphatase family protein</fullName>
    </submittedName>
</protein>
<accession>A0A1L5PWC3</accession>
<evidence type="ECO:0000313" key="3">
    <source>
        <dbReference type="Proteomes" id="UP000185146"/>
    </source>
</evidence>
<name>A0A1L5PWC3_PSEPU</name>
<dbReference type="AlphaFoldDB" id="A0A1L5PWC3"/>
<feature type="transmembrane region" description="Helical" evidence="1">
    <location>
        <begin position="24"/>
        <end position="43"/>
    </location>
</feature>